<dbReference type="PIRSF" id="PIRSF005355">
    <property type="entry name" value="UBIAD1"/>
    <property type="match status" value="1"/>
</dbReference>
<dbReference type="PANTHER" id="PTHR13929:SF0">
    <property type="entry name" value="UBIA PRENYLTRANSFERASE DOMAIN-CONTAINING PROTEIN 1"/>
    <property type="match status" value="1"/>
</dbReference>
<keyword evidence="3" id="KW-0474">Menaquinone biosynthesis</keyword>
<evidence type="ECO:0000313" key="9">
    <source>
        <dbReference type="EMBL" id="HCS93170.1"/>
    </source>
</evidence>
<proteinExistence type="predicted"/>
<comment type="caution">
    <text evidence="9">The sequence shown here is derived from an EMBL/GenBank/DDBJ whole genome shotgun (WGS) entry which is preliminary data.</text>
</comment>
<evidence type="ECO:0000256" key="8">
    <source>
        <dbReference type="SAM" id="Phobius"/>
    </source>
</evidence>
<evidence type="ECO:0000256" key="7">
    <source>
        <dbReference type="ARBA" id="ARBA00023136"/>
    </source>
</evidence>
<keyword evidence="7 8" id="KW-0472">Membrane</keyword>
<evidence type="ECO:0000256" key="4">
    <source>
        <dbReference type="ARBA" id="ARBA00022679"/>
    </source>
</evidence>
<dbReference type="CDD" id="cd13962">
    <property type="entry name" value="PT_UbiA_UBIAD1"/>
    <property type="match status" value="1"/>
</dbReference>
<dbReference type="GO" id="GO:0042371">
    <property type="term" value="P:vitamin K biosynthetic process"/>
    <property type="evidence" value="ECO:0007669"/>
    <property type="project" value="TreeGrafter"/>
</dbReference>
<gene>
    <name evidence="9" type="ORF">DIW15_00485</name>
</gene>
<evidence type="ECO:0000256" key="5">
    <source>
        <dbReference type="ARBA" id="ARBA00022692"/>
    </source>
</evidence>
<keyword evidence="4 9" id="KW-0808">Transferase</keyword>
<feature type="transmembrane region" description="Helical" evidence="8">
    <location>
        <begin position="20"/>
        <end position="37"/>
    </location>
</feature>
<feature type="transmembrane region" description="Helical" evidence="8">
    <location>
        <begin position="243"/>
        <end position="271"/>
    </location>
</feature>
<dbReference type="InterPro" id="IPR026046">
    <property type="entry name" value="UBIAD1"/>
</dbReference>
<name>A0A3D4S342_9ENTE</name>
<feature type="transmembrane region" description="Helical" evidence="8">
    <location>
        <begin position="114"/>
        <end position="133"/>
    </location>
</feature>
<dbReference type="NCBIfam" id="NF004752">
    <property type="entry name" value="PRK06080.1-4"/>
    <property type="match status" value="1"/>
</dbReference>
<comment type="subcellular location">
    <subcellularLocation>
        <location evidence="1">Membrane</location>
        <topology evidence="1">Multi-pass membrane protein</topology>
    </subcellularLocation>
</comment>
<reference evidence="9 10" key="1">
    <citation type="journal article" date="2018" name="Nat. Biotechnol.">
        <title>A standardized bacterial taxonomy based on genome phylogeny substantially revises the tree of life.</title>
        <authorList>
            <person name="Parks D.H."/>
            <person name="Chuvochina M."/>
            <person name="Waite D.W."/>
            <person name="Rinke C."/>
            <person name="Skarshewski A."/>
            <person name="Chaumeil P.A."/>
            <person name="Hugenholtz P."/>
        </authorList>
    </citation>
    <scope>NUCLEOTIDE SEQUENCE [LARGE SCALE GENOMIC DNA]</scope>
    <source>
        <strain evidence="9">UBA11306</strain>
    </source>
</reference>
<dbReference type="AlphaFoldDB" id="A0A3D4S342"/>
<feature type="transmembrane region" description="Helical" evidence="8">
    <location>
        <begin position="187"/>
        <end position="209"/>
    </location>
</feature>
<dbReference type="PANTHER" id="PTHR13929">
    <property type="entry name" value="1,4-DIHYDROXY-2-NAPHTHOATE OCTAPRENYLTRANSFERASE"/>
    <property type="match status" value="1"/>
</dbReference>
<dbReference type="InterPro" id="IPR044878">
    <property type="entry name" value="UbiA_sf"/>
</dbReference>
<dbReference type="Gene3D" id="1.10.357.140">
    <property type="entry name" value="UbiA prenyltransferase"/>
    <property type="match status" value="1"/>
</dbReference>
<evidence type="ECO:0000256" key="2">
    <source>
        <dbReference type="ARBA" id="ARBA00004863"/>
    </source>
</evidence>
<feature type="transmembrane region" description="Helical" evidence="8">
    <location>
        <begin position="84"/>
        <end position="108"/>
    </location>
</feature>
<dbReference type="GO" id="GO:0016020">
    <property type="term" value="C:membrane"/>
    <property type="evidence" value="ECO:0007669"/>
    <property type="project" value="UniProtKB-SubCell"/>
</dbReference>
<evidence type="ECO:0000313" key="10">
    <source>
        <dbReference type="Proteomes" id="UP000262195"/>
    </source>
</evidence>
<feature type="transmembrane region" description="Helical" evidence="8">
    <location>
        <begin position="43"/>
        <end position="63"/>
    </location>
</feature>
<comment type="pathway">
    <text evidence="2">Quinol/quinone metabolism; menaquinone biosynthesis.</text>
</comment>
<feature type="transmembrane region" description="Helical" evidence="8">
    <location>
        <begin position="145"/>
        <end position="162"/>
    </location>
</feature>
<dbReference type="GO" id="GO:0009234">
    <property type="term" value="P:menaquinone biosynthetic process"/>
    <property type="evidence" value="ECO:0007669"/>
    <property type="project" value="UniProtKB-UniPathway"/>
</dbReference>
<evidence type="ECO:0000256" key="1">
    <source>
        <dbReference type="ARBA" id="ARBA00004141"/>
    </source>
</evidence>
<feature type="transmembrane region" description="Helical" evidence="8">
    <location>
        <begin position="291"/>
        <end position="315"/>
    </location>
</feature>
<keyword evidence="6 8" id="KW-1133">Transmembrane helix</keyword>
<dbReference type="Pfam" id="PF01040">
    <property type="entry name" value="UbiA"/>
    <property type="match status" value="1"/>
</dbReference>
<dbReference type="STRING" id="1121105.GCA_000421665_00336"/>
<accession>A0A3D4S342</accession>
<dbReference type="NCBIfam" id="NF009926">
    <property type="entry name" value="PRK13387.1"/>
    <property type="match status" value="1"/>
</dbReference>
<sequence length="318" mass="36131">MKRLKVFLEVVEIKTKVASLFPFLIGLLFSVSYFKSVNWRNSVLFFTGMIIFDMATTAINNTMDYKKAKSDLYRQTQNVIGRENVSESAVTNMIFAMLGITLLIGLLLSWLTGWLMLIMGAIVCFIGIFYTFGPVPLSRMPLGEIFSGFTMGLGIFAITVYINTVNNPVFYLDIDFVRGIFYLSGKLYGILAILIAAMPLVLTISNIMLANNLRDLEMDIKNHRYTLVYFIGREHGILLFQSLMYAAYVFILVGLLLGIFQWPILWIFVSFPKVRKNTTEFTKKVPLPSSFGYAIKNMACFNLNYAIALVLSILWQMV</sequence>
<evidence type="ECO:0000256" key="3">
    <source>
        <dbReference type="ARBA" id="ARBA00022428"/>
    </source>
</evidence>
<dbReference type="InterPro" id="IPR000537">
    <property type="entry name" value="UbiA_prenyltransferase"/>
</dbReference>
<organism evidence="9 10">
    <name type="scientific">Bavariicoccus seileri</name>
    <dbReference type="NCBI Taxonomy" id="549685"/>
    <lineage>
        <taxon>Bacteria</taxon>
        <taxon>Bacillati</taxon>
        <taxon>Bacillota</taxon>
        <taxon>Bacilli</taxon>
        <taxon>Lactobacillales</taxon>
        <taxon>Enterococcaceae</taxon>
        <taxon>Bavariicoccus</taxon>
    </lineage>
</organism>
<dbReference type="UniPathway" id="UPA00079"/>
<dbReference type="Proteomes" id="UP000262195">
    <property type="component" value="Unassembled WGS sequence"/>
</dbReference>
<dbReference type="GO" id="GO:0004659">
    <property type="term" value="F:prenyltransferase activity"/>
    <property type="evidence" value="ECO:0007669"/>
    <property type="project" value="InterPro"/>
</dbReference>
<protein>
    <submittedName>
        <fullName evidence="9">1,4-dihydroxy-2-naphthoate polyprenyltransferase</fullName>
    </submittedName>
</protein>
<keyword evidence="5 8" id="KW-0812">Transmembrane</keyword>
<dbReference type="EMBL" id="DQHO01000003">
    <property type="protein sequence ID" value="HCS93170.1"/>
    <property type="molecule type" value="Genomic_DNA"/>
</dbReference>
<evidence type="ECO:0000256" key="6">
    <source>
        <dbReference type="ARBA" id="ARBA00022989"/>
    </source>
</evidence>